<dbReference type="PANTHER" id="PTHR47938">
    <property type="entry name" value="RESPIRATORY COMPLEX I CHAPERONE (CIA84), PUTATIVE (AFU_ORTHOLOGUE AFUA_2G06020)-RELATED"/>
    <property type="match status" value="1"/>
</dbReference>
<feature type="repeat" description="PPR" evidence="3">
    <location>
        <begin position="67"/>
        <end position="97"/>
    </location>
</feature>
<dbReference type="NCBIfam" id="TIGR00756">
    <property type="entry name" value="PPR"/>
    <property type="match status" value="6"/>
</dbReference>
<dbReference type="Gramene" id="ESR33410">
    <property type="protein sequence ID" value="ESR33410"/>
    <property type="gene ID" value="CICLE_v10006999mg"/>
</dbReference>
<dbReference type="InParanoid" id="V4S3P7"/>
<keyword evidence="5" id="KW-1185">Reference proteome</keyword>
<feature type="repeat" description="PPR" evidence="3">
    <location>
        <begin position="283"/>
        <end position="312"/>
    </location>
</feature>
<dbReference type="eggNOG" id="KOG4197">
    <property type="taxonomic scope" value="Eukaryota"/>
</dbReference>
<dbReference type="PROSITE" id="PS51375">
    <property type="entry name" value="PPR"/>
    <property type="match status" value="7"/>
</dbReference>
<name>V4S3P7_CITCL</name>
<dbReference type="InterPro" id="IPR011990">
    <property type="entry name" value="TPR-like_helical_dom_sf"/>
</dbReference>
<feature type="repeat" description="PPR" evidence="3">
    <location>
        <begin position="102"/>
        <end position="136"/>
    </location>
</feature>
<feature type="repeat" description="PPR" evidence="3">
    <location>
        <begin position="214"/>
        <end position="248"/>
    </location>
</feature>
<dbReference type="Pfam" id="PF13041">
    <property type="entry name" value="PPR_2"/>
    <property type="match status" value="3"/>
</dbReference>
<dbReference type="AlphaFoldDB" id="V4S3P7"/>
<evidence type="ECO:0008006" key="6">
    <source>
        <dbReference type="Google" id="ProtNLM"/>
    </source>
</evidence>
<feature type="repeat" description="PPR" evidence="3">
    <location>
        <begin position="32"/>
        <end position="66"/>
    </location>
</feature>
<evidence type="ECO:0000256" key="3">
    <source>
        <dbReference type="PROSITE-ProRule" id="PRU00708"/>
    </source>
</evidence>
<organism evidence="4 5">
    <name type="scientific">Citrus clementina</name>
    <name type="common">Clementine</name>
    <name type="synonym">Citrus deliciosa x Citrus sinensis</name>
    <dbReference type="NCBI Taxonomy" id="85681"/>
    <lineage>
        <taxon>Eukaryota</taxon>
        <taxon>Viridiplantae</taxon>
        <taxon>Streptophyta</taxon>
        <taxon>Embryophyta</taxon>
        <taxon>Tracheophyta</taxon>
        <taxon>Spermatophyta</taxon>
        <taxon>Magnoliopsida</taxon>
        <taxon>eudicotyledons</taxon>
        <taxon>Gunneridae</taxon>
        <taxon>Pentapetalae</taxon>
        <taxon>rosids</taxon>
        <taxon>malvids</taxon>
        <taxon>Sapindales</taxon>
        <taxon>Rutaceae</taxon>
        <taxon>Aurantioideae</taxon>
        <taxon>Citrus</taxon>
    </lineage>
</organism>
<dbReference type="GO" id="GO:0003729">
    <property type="term" value="F:mRNA binding"/>
    <property type="evidence" value="ECO:0007669"/>
    <property type="project" value="TreeGrafter"/>
</dbReference>
<protein>
    <recommendedName>
        <fullName evidence="6">Pentacotripeptide-repeat region of PRORP domain-containing protein</fullName>
    </recommendedName>
</protein>
<proteinExistence type="inferred from homology"/>
<evidence type="ECO:0000313" key="5">
    <source>
        <dbReference type="Proteomes" id="UP000030687"/>
    </source>
</evidence>
<dbReference type="KEGG" id="cic:CICLE_v10006999mg"/>
<dbReference type="OMA" id="CTHILNT"/>
<dbReference type="Gene3D" id="1.25.40.10">
    <property type="entry name" value="Tetratricopeptide repeat domain"/>
    <property type="match status" value="3"/>
</dbReference>
<sequence>MWLLIDGLCKDGSVDDAIKMFKQIIGNGICPDVIVYSSLINRLCSFNRLKEAVEYSDKMVARGISAELVNYNSLIHGFCRMGFCKEANRIFNRMLRKLGGGKIVTFTILIDCLCEEGKLGEARKIFSLIIKPRREPNLLNLLFTNQWFKNRLMKGLELDGFTYNVMINCYCKSLKTEKAISLFQEMLHKGLKPDKVGYNLLITELRQVGCLSPNLFTYSALIDGLFKNGHVEEAIALLQSLERDKKELNIEVYSVVIDGLCRVGRLEARKKLDQLSEKYLVPDVVTFNILINGICKKEMIMETDMLLVQMEK</sequence>
<comment type="similarity">
    <text evidence="1">Belongs to the PPR family. P subfamily.</text>
</comment>
<dbReference type="PANTHER" id="PTHR47938:SF35">
    <property type="entry name" value="PENTATRICOPEPTIDE REPEAT-CONTAINING PROTEIN 4, MITOCHONDRIAL-RELATED"/>
    <property type="match status" value="1"/>
</dbReference>
<evidence type="ECO:0000256" key="1">
    <source>
        <dbReference type="ARBA" id="ARBA00007626"/>
    </source>
</evidence>
<gene>
    <name evidence="4" type="ORF">CICLE_v10006999mg</name>
</gene>
<keyword evidence="2" id="KW-0677">Repeat</keyword>
<dbReference type="InterPro" id="IPR002885">
    <property type="entry name" value="PPR_rpt"/>
</dbReference>
<reference evidence="4 5" key="1">
    <citation type="submission" date="2013-10" db="EMBL/GenBank/DDBJ databases">
        <authorList>
            <consortium name="International Citrus Genome Consortium"/>
            <person name="Jenkins J."/>
            <person name="Schmutz J."/>
            <person name="Prochnik S."/>
            <person name="Rokhsar D."/>
            <person name="Gmitter F."/>
            <person name="Ollitrault P."/>
            <person name="Machado M."/>
            <person name="Talon M."/>
            <person name="Wincker P."/>
            <person name="Jaillon O."/>
            <person name="Morgante M."/>
        </authorList>
    </citation>
    <scope>NUCLEOTIDE SEQUENCE</scope>
    <source>
        <strain evidence="5">cv. Clemenules</strain>
    </source>
</reference>
<accession>V4S3P7</accession>
<evidence type="ECO:0000256" key="2">
    <source>
        <dbReference type="ARBA" id="ARBA00022737"/>
    </source>
</evidence>
<feature type="repeat" description="PPR" evidence="3">
    <location>
        <begin position="159"/>
        <end position="193"/>
    </location>
</feature>
<evidence type="ECO:0000313" key="4">
    <source>
        <dbReference type="EMBL" id="ESR33410.1"/>
    </source>
</evidence>
<feature type="repeat" description="PPR" evidence="3">
    <location>
        <begin position="1"/>
        <end position="31"/>
    </location>
</feature>
<dbReference type="Pfam" id="PF12854">
    <property type="entry name" value="PPR_1"/>
    <property type="match status" value="3"/>
</dbReference>
<dbReference type="Proteomes" id="UP000030687">
    <property type="component" value="Unassembled WGS sequence"/>
</dbReference>
<dbReference type="EMBL" id="KI537036">
    <property type="protein sequence ID" value="ESR33410.1"/>
    <property type="molecule type" value="Genomic_DNA"/>
</dbReference>